<evidence type="ECO:0000256" key="1">
    <source>
        <dbReference type="ARBA" id="ARBA00006640"/>
    </source>
</evidence>
<sequence length="98" mass="11508">MQETIDEIKKYAIIICSAIKIPEQSYDAQYRAGGEVRCETMSNVIVKDNETLDSALRRFKRNCAKAGIQQEIRKREHYEKPSVRRKKKSEAARKRKYN</sequence>
<reference evidence="8 9" key="1">
    <citation type="journal article" date="2018" name="Int. J. Syst. Evol. Microbiol.">
        <title>Draft Genome Sequence of Faecalimonas umbilicata JCM 30896T, an Acetate-Producing Bacterium Isolated from Human Feces.</title>
        <authorList>
            <person name="Sakamoto M."/>
            <person name="Ikeyama N."/>
            <person name="Yuki M."/>
            <person name="Ohkuma M."/>
        </authorList>
    </citation>
    <scope>NUCLEOTIDE SEQUENCE [LARGE SCALE GENOMIC DNA]</scope>
    <source>
        <strain evidence="8 9">EGH7</strain>
    </source>
</reference>
<keyword evidence="2 5" id="KW-0689">Ribosomal protein</keyword>
<evidence type="ECO:0000256" key="7">
    <source>
        <dbReference type="SAM" id="MobiDB-lite"/>
    </source>
</evidence>
<dbReference type="PANTHER" id="PTHR21109">
    <property type="entry name" value="MITOCHONDRIAL 28S RIBOSOMAL PROTEIN S21"/>
    <property type="match status" value="1"/>
</dbReference>
<evidence type="ECO:0000256" key="5">
    <source>
        <dbReference type="HAMAP-Rule" id="MF_00358"/>
    </source>
</evidence>
<dbReference type="PANTHER" id="PTHR21109:SF22">
    <property type="entry name" value="SMALL RIBOSOMAL SUBUNIT PROTEIN BS21"/>
    <property type="match status" value="1"/>
</dbReference>
<keyword evidence="9" id="KW-1185">Reference proteome</keyword>
<evidence type="ECO:0000256" key="6">
    <source>
        <dbReference type="RuleBase" id="RU000667"/>
    </source>
</evidence>
<feature type="region of interest" description="Disordered" evidence="7">
    <location>
        <begin position="74"/>
        <end position="98"/>
    </location>
</feature>
<dbReference type="Proteomes" id="UP000702954">
    <property type="component" value="Unassembled WGS sequence"/>
</dbReference>
<dbReference type="NCBIfam" id="TIGR00030">
    <property type="entry name" value="S21p"/>
    <property type="match status" value="1"/>
</dbReference>
<proteinExistence type="inferred from homology"/>
<accession>A0ABQ0R096</accession>
<protein>
    <recommendedName>
        <fullName evidence="4 5">Small ribosomal subunit protein bS21</fullName>
    </recommendedName>
</protein>
<evidence type="ECO:0000313" key="8">
    <source>
        <dbReference type="EMBL" id="GBU06025.1"/>
    </source>
</evidence>
<name>A0ABQ0R096_9FIRM</name>
<evidence type="ECO:0000313" key="9">
    <source>
        <dbReference type="Proteomes" id="UP000702954"/>
    </source>
</evidence>
<comment type="caution">
    <text evidence="8">The sequence shown here is derived from an EMBL/GenBank/DDBJ whole genome shotgun (WGS) entry which is preliminary data.</text>
</comment>
<comment type="similarity">
    <text evidence="1 5 6">Belongs to the bacterial ribosomal protein bS21 family.</text>
</comment>
<dbReference type="PRINTS" id="PR00976">
    <property type="entry name" value="RIBOSOMALS21"/>
</dbReference>
<dbReference type="EMBL" id="BHEO01000008">
    <property type="protein sequence ID" value="GBU06025.1"/>
    <property type="molecule type" value="Genomic_DNA"/>
</dbReference>
<feature type="compositionally biased region" description="Basic residues" evidence="7">
    <location>
        <begin position="83"/>
        <end position="98"/>
    </location>
</feature>
<evidence type="ECO:0000256" key="2">
    <source>
        <dbReference type="ARBA" id="ARBA00022980"/>
    </source>
</evidence>
<organism evidence="8 9">
    <name type="scientific">Faecalimonas umbilicata</name>
    <dbReference type="NCBI Taxonomy" id="1912855"/>
    <lineage>
        <taxon>Bacteria</taxon>
        <taxon>Bacillati</taxon>
        <taxon>Bacillota</taxon>
        <taxon>Clostridia</taxon>
        <taxon>Lachnospirales</taxon>
        <taxon>Lachnospiraceae</taxon>
        <taxon>Faecalimonas</taxon>
    </lineage>
</organism>
<evidence type="ECO:0000256" key="3">
    <source>
        <dbReference type="ARBA" id="ARBA00023274"/>
    </source>
</evidence>
<gene>
    <name evidence="5" type="primary">rpsU</name>
    <name evidence="8" type="ORF">FAEUMB_25660</name>
</gene>
<dbReference type="Gene3D" id="1.20.5.1150">
    <property type="entry name" value="Ribosomal protein S8"/>
    <property type="match status" value="1"/>
</dbReference>
<dbReference type="PROSITE" id="PS01181">
    <property type="entry name" value="RIBOSOMAL_S21"/>
    <property type="match status" value="1"/>
</dbReference>
<dbReference type="InterPro" id="IPR001911">
    <property type="entry name" value="Ribosomal_bS21"/>
</dbReference>
<keyword evidence="3 5" id="KW-0687">Ribonucleoprotein</keyword>
<dbReference type="HAMAP" id="MF_00358">
    <property type="entry name" value="Ribosomal_bS21"/>
    <property type="match status" value="1"/>
</dbReference>
<dbReference type="InterPro" id="IPR038380">
    <property type="entry name" value="Ribosomal_bS21_sf"/>
</dbReference>
<evidence type="ECO:0000256" key="4">
    <source>
        <dbReference type="ARBA" id="ARBA00035135"/>
    </source>
</evidence>
<dbReference type="InterPro" id="IPR018278">
    <property type="entry name" value="Ribosomal_bS21_CS"/>
</dbReference>
<dbReference type="Pfam" id="PF01165">
    <property type="entry name" value="Ribosomal_S21"/>
    <property type="match status" value="1"/>
</dbReference>